<keyword evidence="9 10" id="KW-0066">ATP synthesis</keyword>
<protein>
    <recommendedName>
        <fullName evidence="10">ATP synthase epsilon chain</fullName>
    </recommendedName>
    <alternativeName>
        <fullName evidence="10">ATP synthase F1 sector epsilon subunit</fullName>
    </alternativeName>
    <alternativeName>
        <fullName evidence="10">F-ATPase epsilon subunit</fullName>
    </alternativeName>
</protein>
<dbReference type="GO" id="GO:0005886">
    <property type="term" value="C:plasma membrane"/>
    <property type="evidence" value="ECO:0007669"/>
    <property type="project" value="UniProtKB-SubCell"/>
</dbReference>
<keyword evidence="6 10" id="KW-0406">Ion transport</keyword>
<evidence type="ECO:0000256" key="4">
    <source>
        <dbReference type="ARBA" id="ARBA00022448"/>
    </source>
</evidence>
<evidence type="ECO:0000256" key="5">
    <source>
        <dbReference type="ARBA" id="ARBA00022781"/>
    </source>
</evidence>
<dbReference type="GO" id="GO:0005524">
    <property type="term" value="F:ATP binding"/>
    <property type="evidence" value="ECO:0007669"/>
    <property type="project" value="UniProtKB-UniRule"/>
</dbReference>
<dbReference type="Pfam" id="PF02823">
    <property type="entry name" value="ATP-synt_DE_N"/>
    <property type="match status" value="1"/>
</dbReference>
<gene>
    <name evidence="10" type="primary">atpC</name>
    <name evidence="13" type="ORF">AY555_04835</name>
</gene>
<evidence type="ECO:0000256" key="7">
    <source>
        <dbReference type="ARBA" id="ARBA00023136"/>
    </source>
</evidence>
<dbReference type="Gene3D" id="2.60.15.10">
    <property type="entry name" value="F0F1 ATP synthase delta/epsilon subunit, N-terminal"/>
    <property type="match status" value="1"/>
</dbReference>
<keyword evidence="14" id="KW-1185">Reference proteome</keyword>
<dbReference type="OrthoDB" id="9799969at2"/>
<keyword evidence="8 10" id="KW-0139">CF(1)</keyword>
<dbReference type="HAMAP" id="MF_00530">
    <property type="entry name" value="ATP_synth_epsil_bac"/>
    <property type="match status" value="1"/>
</dbReference>
<evidence type="ECO:0000256" key="2">
    <source>
        <dbReference type="ARBA" id="ARBA00004184"/>
    </source>
</evidence>
<dbReference type="GO" id="GO:0012505">
    <property type="term" value="C:endomembrane system"/>
    <property type="evidence" value="ECO:0007669"/>
    <property type="project" value="UniProtKB-SubCell"/>
</dbReference>
<dbReference type="AlphaFoldDB" id="A0A143DD67"/>
<dbReference type="EMBL" id="CP014525">
    <property type="protein sequence ID" value="AMW34616.1"/>
    <property type="molecule type" value="Genomic_DNA"/>
</dbReference>
<keyword evidence="5 10" id="KW-0375">Hydrogen ion transport</keyword>
<evidence type="ECO:0000256" key="3">
    <source>
        <dbReference type="ARBA" id="ARBA00005712"/>
    </source>
</evidence>
<dbReference type="NCBIfam" id="TIGR01216">
    <property type="entry name" value="ATP_synt_epsi"/>
    <property type="match status" value="1"/>
</dbReference>
<sequence>MAETLEFELVSPARLLVSEPAEMVVVPGVEGNFGAMPQHAPFLSTVRPGVVEVHRSTSPVRKIFVAGGFAEVTAERCTLLAEEAIPLDEIDREAALARLQSALAVLQEAETPSEAAAARRSVTVAQALVDALP</sequence>
<proteinExistence type="inferred from homology"/>
<dbReference type="GO" id="GO:0045259">
    <property type="term" value="C:proton-transporting ATP synthase complex"/>
    <property type="evidence" value="ECO:0007669"/>
    <property type="project" value="UniProtKB-KW"/>
</dbReference>
<organism evidence="13 14">
    <name type="scientific">Haematospirillum jordaniae</name>
    <dbReference type="NCBI Taxonomy" id="1549855"/>
    <lineage>
        <taxon>Bacteria</taxon>
        <taxon>Pseudomonadati</taxon>
        <taxon>Pseudomonadota</taxon>
        <taxon>Alphaproteobacteria</taxon>
        <taxon>Rhodospirillales</taxon>
        <taxon>Novispirillaceae</taxon>
        <taxon>Haematospirillum</taxon>
    </lineage>
</organism>
<evidence type="ECO:0000256" key="1">
    <source>
        <dbReference type="ARBA" id="ARBA00003543"/>
    </source>
</evidence>
<dbReference type="PANTHER" id="PTHR13822:SF10">
    <property type="entry name" value="ATP SYNTHASE EPSILON CHAIN, CHLOROPLASTIC"/>
    <property type="match status" value="1"/>
</dbReference>
<dbReference type="PANTHER" id="PTHR13822">
    <property type="entry name" value="ATP SYNTHASE DELTA/EPSILON CHAIN"/>
    <property type="match status" value="1"/>
</dbReference>
<keyword evidence="4 10" id="KW-0813">Transport</keyword>
<dbReference type="InterPro" id="IPR036771">
    <property type="entry name" value="ATPsynth_dsu/esu_N"/>
</dbReference>
<dbReference type="NCBIfam" id="NF001851">
    <property type="entry name" value="PRK00571.2-4"/>
    <property type="match status" value="1"/>
</dbReference>
<evidence type="ECO:0000313" key="13">
    <source>
        <dbReference type="EMBL" id="AMW34616.1"/>
    </source>
</evidence>
<dbReference type="SUPFAM" id="SSF51344">
    <property type="entry name" value="Epsilon subunit of F1F0-ATP synthase N-terminal domain"/>
    <property type="match status" value="1"/>
</dbReference>
<dbReference type="KEGG" id="hjo:AY555_04835"/>
<dbReference type="STRING" id="1549855.AY555_04835"/>
<dbReference type="InterPro" id="IPR001469">
    <property type="entry name" value="ATP_synth_F1_dsu/esu"/>
</dbReference>
<comment type="function">
    <text evidence="1 10">Produces ATP from ADP in the presence of a proton gradient across the membrane.</text>
</comment>
<dbReference type="CDD" id="cd12152">
    <property type="entry name" value="F1-ATPase_delta"/>
    <property type="match status" value="1"/>
</dbReference>
<comment type="subcellular location">
    <subcellularLocation>
        <location evidence="10">Cell membrane</location>
        <topology evidence="10">Peripheral membrane protein</topology>
    </subcellularLocation>
    <subcellularLocation>
        <location evidence="2">Endomembrane system</location>
        <topology evidence="2">Peripheral membrane protein</topology>
    </subcellularLocation>
</comment>
<dbReference type="RefSeq" id="WP_066134140.1">
    <property type="nucleotide sequence ID" value="NZ_CP014525.1"/>
</dbReference>
<comment type="similarity">
    <text evidence="3 10 11">Belongs to the ATPase epsilon chain family.</text>
</comment>
<keyword evidence="7 10" id="KW-0472">Membrane</keyword>
<evidence type="ECO:0000256" key="6">
    <source>
        <dbReference type="ARBA" id="ARBA00023065"/>
    </source>
</evidence>
<evidence type="ECO:0000256" key="9">
    <source>
        <dbReference type="ARBA" id="ARBA00023310"/>
    </source>
</evidence>
<keyword evidence="10" id="KW-1003">Cell membrane</keyword>
<dbReference type="InterPro" id="IPR020546">
    <property type="entry name" value="ATP_synth_F1_dsu/esu_N"/>
</dbReference>
<feature type="domain" description="ATP synthase F1 complex delta/epsilon subunit N-terminal" evidence="12">
    <location>
        <begin position="5"/>
        <end position="84"/>
    </location>
</feature>
<dbReference type="GeneID" id="53316476"/>
<reference evidence="13 14" key="1">
    <citation type="submission" date="2016-02" db="EMBL/GenBank/DDBJ databases">
        <title>Complete Genome of H5569, the type strain of the newly described species Haematospirillium jordaniae.</title>
        <authorList>
            <person name="Nicholson A.C."/>
            <person name="Humrighouse B.W."/>
            <person name="Loparov V."/>
            <person name="McQuiston J.R."/>
        </authorList>
    </citation>
    <scope>NUCLEOTIDE SEQUENCE [LARGE SCALE GENOMIC DNA]</scope>
    <source>
        <strain evidence="13 14">H5569</strain>
    </source>
</reference>
<evidence type="ECO:0000259" key="12">
    <source>
        <dbReference type="Pfam" id="PF02823"/>
    </source>
</evidence>
<dbReference type="Proteomes" id="UP000076066">
    <property type="component" value="Chromosome"/>
</dbReference>
<name>A0A143DD67_9PROT</name>
<evidence type="ECO:0000313" key="14">
    <source>
        <dbReference type="Proteomes" id="UP000076066"/>
    </source>
</evidence>
<evidence type="ECO:0000256" key="8">
    <source>
        <dbReference type="ARBA" id="ARBA00023196"/>
    </source>
</evidence>
<evidence type="ECO:0000256" key="11">
    <source>
        <dbReference type="RuleBase" id="RU003656"/>
    </source>
</evidence>
<comment type="subunit">
    <text evidence="10 11">F-type ATPases have 2 components, CF(1) - the catalytic core - and CF(0) - the membrane proton channel. CF(1) has five subunits: alpha(3), beta(3), gamma(1), delta(1), epsilon(1). CF(0) has three main subunits: a, b and c.</text>
</comment>
<dbReference type="GO" id="GO:0046933">
    <property type="term" value="F:proton-transporting ATP synthase activity, rotational mechanism"/>
    <property type="evidence" value="ECO:0007669"/>
    <property type="project" value="UniProtKB-UniRule"/>
</dbReference>
<accession>A0A143DD67</accession>
<evidence type="ECO:0000256" key="10">
    <source>
        <dbReference type="HAMAP-Rule" id="MF_00530"/>
    </source>
</evidence>